<evidence type="ECO:0000313" key="1">
    <source>
        <dbReference type="EMBL" id="PWZ27356.1"/>
    </source>
</evidence>
<reference evidence="1" key="1">
    <citation type="journal article" date="2018" name="Nat. Genet.">
        <title>Extensive intraspecific gene order and gene structural variations between Mo17 and other maize genomes.</title>
        <authorList>
            <person name="Sun S."/>
            <person name="Zhou Y."/>
            <person name="Chen J."/>
            <person name="Shi J."/>
            <person name="Zhao H."/>
            <person name="Zhao H."/>
            <person name="Song W."/>
            <person name="Zhang M."/>
            <person name="Cui Y."/>
            <person name="Dong X."/>
            <person name="Liu H."/>
            <person name="Ma X."/>
            <person name="Jiao Y."/>
            <person name="Wang B."/>
            <person name="Wei X."/>
            <person name="Stein J.C."/>
            <person name="Glaubitz J.C."/>
            <person name="Lu F."/>
            <person name="Yu G."/>
            <person name="Liang C."/>
            <person name="Fengler K."/>
            <person name="Li B."/>
            <person name="Rafalski A."/>
            <person name="Schnable P.S."/>
            <person name="Ware D.H."/>
            <person name="Buckler E.S."/>
            <person name="Lai J."/>
        </authorList>
    </citation>
    <scope>NUCLEOTIDE SEQUENCE [LARGE SCALE GENOMIC DNA]</scope>
    <source>
        <tissue evidence="1">Seedling</tissue>
    </source>
</reference>
<comment type="caution">
    <text evidence="1">The sequence shown here is derived from an EMBL/GenBank/DDBJ whole genome shotgun (WGS) entry which is preliminary data.</text>
</comment>
<organism evidence="1">
    <name type="scientific">Zea mays</name>
    <name type="common">Maize</name>
    <dbReference type="NCBI Taxonomy" id="4577"/>
    <lineage>
        <taxon>Eukaryota</taxon>
        <taxon>Viridiplantae</taxon>
        <taxon>Streptophyta</taxon>
        <taxon>Embryophyta</taxon>
        <taxon>Tracheophyta</taxon>
        <taxon>Spermatophyta</taxon>
        <taxon>Magnoliopsida</taxon>
        <taxon>Liliopsida</taxon>
        <taxon>Poales</taxon>
        <taxon>Poaceae</taxon>
        <taxon>PACMAD clade</taxon>
        <taxon>Panicoideae</taxon>
        <taxon>Andropogonodae</taxon>
        <taxon>Andropogoneae</taxon>
        <taxon>Tripsacinae</taxon>
        <taxon>Zea</taxon>
    </lineage>
</organism>
<sequence>MAEEMTVTDTWVTGVSATDHLLDGIGAPLEAECHRQGTGGGAEAHHAVLSTEEGEVGTTRVLYGAVHPPPGKGHLAIVHDYLKTSNLSLVYAHAEHVARLQLNYHWWNLDVISCFCHLNNLSPCILTPGTSKTVFNDGLKYSA</sequence>
<accession>A0A3L6F2I8</accession>
<dbReference type="EMBL" id="NCVQ01000005">
    <property type="protein sequence ID" value="PWZ27356.1"/>
    <property type="molecule type" value="Genomic_DNA"/>
</dbReference>
<gene>
    <name evidence="1" type="ORF">Zm00014a_011794</name>
</gene>
<dbReference type="Proteomes" id="UP000251960">
    <property type="component" value="Chromosome 4"/>
</dbReference>
<protein>
    <submittedName>
        <fullName evidence="1">Uncharacterized protein</fullName>
    </submittedName>
</protein>
<dbReference type="AlphaFoldDB" id="A0A3L6F2I8"/>
<proteinExistence type="predicted"/>
<name>A0A3L6F2I8_MAIZE</name>